<protein>
    <recommendedName>
        <fullName evidence="3">Tellurite resistance protein TerB</fullName>
    </recommendedName>
</protein>
<reference evidence="1 2" key="1">
    <citation type="submission" date="2020-08" db="EMBL/GenBank/DDBJ databases">
        <title>Genomic Encyclopedia of Type Strains, Phase IV (KMG-IV): sequencing the most valuable type-strain genomes for metagenomic binning, comparative biology and taxonomic classification.</title>
        <authorList>
            <person name="Goeker M."/>
        </authorList>
    </citation>
    <scope>NUCLEOTIDE SEQUENCE [LARGE SCALE GENOMIC DNA]</scope>
    <source>
        <strain evidence="1 2">DSM 7050</strain>
    </source>
</reference>
<sequence length="126" mass="14007">MTSRASSLVSFLSGRMSEVPVPPESFLAGSLFQMILRGDVKLPLDRVEEVALVLGVDARQLFRLAARQFYDEEAICLFERMFGASMTNEEQKWLHEIRSAAEGHVSEPNATARRLVRALAKPQASA</sequence>
<evidence type="ECO:0008006" key="3">
    <source>
        <dbReference type="Google" id="ProtNLM"/>
    </source>
</evidence>
<organism evidence="1 2">
    <name type="scientific">Aminobacter niigataensis</name>
    <dbReference type="NCBI Taxonomy" id="83265"/>
    <lineage>
        <taxon>Bacteria</taxon>
        <taxon>Pseudomonadati</taxon>
        <taxon>Pseudomonadota</taxon>
        <taxon>Alphaproteobacteria</taxon>
        <taxon>Hyphomicrobiales</taxon>
        <taxon>Phyllobacteriaceae</taxon>
        <taxon>Aminobacter</taxon>
    </lineage>
</organism>
<name>A0ABR6KZH8_9HYPH</name>
<comment type="caution">
    <text evidence="1">The sequence shown here is derived from an EMBL/GenBank/DDBJ whole genome shotgun (WGS) entry which is preliminary data.</text>
</comment>
<evidence type="ECO:0000313" key="2">
    <source>
        <dbReference type="Proteomes" id="UP000539538"/>
    </source>
</evidence>
<evidence type="ECO:0000313" key="1">
    <source>
        <dbReference type="EMBL" id="MBB4649902.1"/>
    </source>
</evidence>
<dbReference type="Proteomes" id="UP000539538">
    <property type="component" value="Unassembled WGS sequence"/>
</dbReference>
<dbReference type="EMBL" id="JACHOT010000001">
    <property type="protein sequence ID" value="MBB4649902.1"/>
    <property type="molecule type" value="Genomic_DNA"/>
</dbReference>
<keyword evidence="2" id="KW-1185">Reference proteome</keyword>
<gene>
    <name evidence="1" type="ORF">GGQ99_001624</name>
</gene>
<proteinExistence type="predicted"/>
<accession>A0ABR6KZH8</accession>
<dbReference type="RefSeq" id="WP_183261898.1">
    <property type="nucleotide sequence ID" value="NZ_BAAAVZ010000003.1"/>
</dbReference>